<accession>A0ABM9NJ65</accession>
<dbReference type="CDD" id="cd07038">
    <property type="entry name" value="TPP_PYR_PDC_IPDC_like"/>
    <property type="match status" value="1"/>
</dbReference>
<dbReference type="InterPro" id="IPR047214">
    <property type="entry name" value="TPP_PDC_IPDC"/>
</dbReference>
<keyword evidence="7 9" id="KW-0786">Thiamine pyrophosphate</keyword>
<dbReference type="EC" id="4.1.1.-" evidence="13"/>
<dbReference type="EMBL" id="OZ026884">
    <property type="protein sequence ID" value="CAL1240659.1"/>
    <property type="molecule type" value="Genomic_DNA"/>
</dbReference>
<evidence type="ECO:0000256" key="6">
    <source>
        <dbReference type="ARBA" id="ARBA00022842"/>
    </source>
</evidence>
<dbReference type="InterPro" id="IPR029035">
    <property type="entry name" value="DHS-like_NAD/FAD-binding_dom"/>
</dbReference>
<dbReference type="InterPro" id="IPR029061">
    <property type="entry name" value="THDP-binding"/>
</dbReference>
<dbReference type="Pfam" id="PF00205">
    <property type="entry name" value="TPP_enzyme_M"/>
    <property type="match status" value="1"/>
</dbReference>
<protein>
    <submittedName>
        <fullName evidence="13">Pyruvate decarboxylase</fullName>
        <ecNumber evidence="13">4.1.1.-</ecNumber>
        <ecNumber evidence="13">4.1.1.1</ecNumber>
    </submittedName>
</protein>
<comment type="cofactor">
    <cofactor evidence="2">
        <name>thiamine diphosphate</name>
        <dbReference type="ChEBI" id="CHEBI:58937"/>
    </cofactor>
</comment>
<keyword evidence="8 13" id="KW-0456">Lyase</keyword>
<keyword evidence="14" id="KW-1185">Reference proteome</keyword>
<evidence type="ECO:0000256" key="4">
    <source>
        <dbReference type="ARBA" id="ARBA00022723"/>
    </source>
</evidence>
<name>A0ABM9NJ65_9GAMM</name>
<dbReference type="InterPro" id="IPR012000">
    <property type="entry name" value="Thiamin_PyroP_enz_cen_dom"/>
</dbReference>
<keyword evidence="4" id="KW-0479">Metal-binding</keyword>
<keyword evidence="5" id="KW-0210">Decarboxylase</keyword>
<proteinExistence type="inferred from homology"/>
<dbReference type="InterPro" id="IPR012110">
    <property type="entry name" value="PDC/IPDC-like"/>
</dbReference>
<dbReference type="PROSITE" id="PS00187">
    <property type="entry name" value="TPP_ENZYMES"/>
    <property type="match status" value="1"/>
</dbReference>
<dbReference type="PANTHER" id="PTHR43452">
    <property type="entry name" value="PYRUVATE DECARBOXYLASE"/>
    <property type="match status" value="1"/>
</dbReference>
<dbReference type="PANTHER" id="PTHR43452:SF30">
    <property type="entry name" value="PYRUVATE DECARBOXYLASE ISOZYME 1-RELATED"/>
    <property type="match status" value="1"/>
</dbReference>
<sequence>MSTAKPSSIGQYLLERLYAAGVGHVFGVPGDYVLGFYALMAKGPIQAIGTTREDTAAFAADGYARCQGMGAVAVTYGVGALNTVNAVAGAHAESSPLVVISGAPGVREQREDPLLHHRFGPFTLQREIFDRITCAAVVLDDPVTAFRQIDRALAAARQCCKPVYIELPRDLVATAGYLIPAEAAEPPGSDQGALAEAVAETVELLAQALSPVVVAGVELHRRGLQDTLVQLVERAGLPVAATLTGKSVIAERHPAYLGVYEGAMGAETARSRVEQADLLLLLGVTLNDMDTGIGTARFDPQRMVRAAQNEVVIHYHRYPRVALADFLTCLARAVQLPGKAPAVVAAAEEAEPFPRPNQPMTVARLIGRLNRALTPDMIVVSDTGDCLFAAVDLRVHERSEFLASAFYTTMGFAVPAALGAQVARPDHRALILVGDGAFQMTGTELSTHARLGLAPIVVVFNNGGYGTERFILDGPFNDIAAWRFDRLGEVFGPLDGYHAQDEEGFEAALTQALENRTRPSLINVQLARDDASSALKRLAAHLQASVGGGEPAGSAGRSPS</sequence>
<dbReference type="SUPFAM" id="SSF52518">
    <property type="entry name" value="Thiamin diphosphate-binding fold (THDP-binding)"/>
    <property type="match status" value="2"/>
</dbReference>
<reference evidence="13 14" key="1">
    <citation type="submission" date="2024-04" db="EMBL/GenBank/DDBJ databases">
        <authorList>
            <person name="Cremers G."/>
        </authorList>
    </citation>
    <scope>NUCLEOTIDE SEQUENCE [LARGE SCALE GENOMIC DNA]</scope>
    <source>
        <strain evidence="13">MeCH1-AG</strain>
    </source>
</reference>
<evidence type="ECO:0000256" key="2">
    <source>
        <dbReference type="ARBA" id="ARBA00001964"/>
    </source>
</evidence>
<dbReference type="CDD" id="cd02005">
    <property type="entry name" value="TPP_PDC_IPDC"/>
    <property type="match status" value="1"/>
</dbReference>
<evidence type="ECO:0000256" key="3">
    <source>
        <dbReference type="ARBA" id="ARBA00007812"/>
    </source>
</evidence>
<evidence type="ECO:0000256" key="9">
    <source>
        <dbReference type="RuleBase" id="RU362132"/>
    </source>
</evidence>
<dbReference type="InterPro" id="IPR047213">
    <property type="entry name" value="TPP_PYR_PDC_IPDC-like"/>
</dbReference>
<evidence type="ECO:0000256" key="5">
    <source>
        <dbReference type="ARBA" id="ARBA00022793"/>
    </source>
</evidence>
<feature type="domain" description="Thiamine pyrophosphate enzyme N-terminal TPP-binding" evidence="12">
    <location>
        <begin position="9"/>
        <end position="110"/>
    </location>
</feature>
<evidence type="ECO:0000256" key="1">
    <source>
        <dbReference type="ARBA" id="ARBA00001920"/>
    </source>
</evidence>
<dbReference type="Pfam" id="PF02776">
    <property type="entry name" value="TPP_enzyme_N"/>
    <property type="match status" value="1"/>
</dbReference>
<evidence type="ECO:0000259" key="12">
    <source>
        <dbReference type="Pfam" id="PF02776"/>
    </source>
</evidence>
<dbReference type="RefSeq" id="WP_348757242.1">
    <property type="nucleotide sequence ID" value="NZ_OZ026884.1"/>
</dbReference>
<feature type="domain" description="Thiamine pyrophosphate enzyme TPP-binding" evidence="11">
    <location>
        <begin position="382"/>
        <end position="524"/>
    </location>
</feature>
<dbReference type="EC" id="4.1.1.1" evidence="13"/>
<dbReference type="Proteomes" id="UP001497493">
    <property type="component" value="Chromosome"/>
</dbReference>
<organism evidence="13 14">
    <name type="scientific">Candidatus Methylocalor cossyra</name>
    <dbReference type="NCBI Taxonomy" id="3108543"/>
    <lineage>
        <taxon>Bacteria</taxon>
        <taxon>Pseudomonadati</taxon>
        <taxon>Pseudomonadota</taxon>
        <taxon>Gammaproteobacteria</taxon>
        <taxon>Methylococcales</taxon>
        <taxon>Methylococcaceae</taxon>
        <taxon>Candidatus Methylocalor</taxon>
    </lineage>
</organism>
<gene>
    <name evidence="13" type="ORF">MECH1_V1_1883</name>
</gene>
<dbReference type="InterPro" id="IPR000399">
    <property type="entry name" value="TPP-bd_CS"/>
</dbReference>
<dbReference type="Gene3D" id="3.40.50.970">
    <property type="match status" value="2"/>
</dbReference>
<evidence type="ECO:0000256" key="8">
    <source>
        <dbReference type="ARBA" id="ARBA00023239"/>
    </source>
</evidence>
<dbReference type="PIRSF" id="PIRSF036565">
    <property type="entry name" value="Pyruvt_ip_decrb"/>
    <property type="match status" value="1"/>
</dbReference>
<dbReference type="GO" id="GO:0004737">
    <property type="term" value="F:pyruvate decarboxylase activity"/>
    <property type="evidence" value="ECO:0007669"/>
    <property type="project" value="UniProtKB-EC"/>
</dbReference>
<dbReference type="InterPro" id="IPR011766">
    <property type="entry name" value="TPP_enzyme_TPP-bd"/>
</dbReference>
<dbReference type="Pfam" id="PF02775">
    <property type="entry name" value="TPP_enzyme_C"/>
    <property type="match status" value="1"/>
</dbReference>
<keyword evidence="6" id="KW-0460">Magnesium</keyword>
<comment type="cofactor">
    <cofactor evidence="1">
        <name>a metal cation</name>
        <dbReference type="ChEBI" id="CHEBI:25213"/>
    </cofactor>
</comment>
<evidence type="ECO:0000313" key="13">
    <source>
        <dbReference type="EMBL" id="CAL1240659.1"/>
    </source>
</evidence>
<evidence type="ECO:0000259" key="10">
    <source>
        <dbReference type="Pfam" id="PF00205"/>
    </source>
</evidence>
<feature type="domain" description="Thiamine pyrophosphate enzyme central" evidence="10">
    <location>
        <begin position="198"/>
        <end position="323"/>
    </location>
</feature>
<evidence type="ECO:0000259" key="11">
    <source>
        <dbReference type="Pfam" id="PF02775"/>
    </source>
</evidence>
<keyword evidence="13" id="KW-0670">Pyruvate</keyword>
<evidence type="ECO:0000256" key="7">
    <source>
        <dbReference type="ARBA" id="ARBA00023052"/>
    </source>
</evidence>
<comment type="similarity">
    <text evidence="3 9">Belongs to the TPP enzyme family.</text>
</comment>
<dbReference type="SUPFAM" id="SSF52467">
    <property type="entry name" value="DHS-like NAD/FAD-binding domain"/>
    <property type="match status" value="1"/>
</dbReference>
<evidence type="ECO:0000313" key="14">
    <source>
        <dbReference type="Proteomes" id="UP001497493"/>
    </source>
</evidence>
<dbReference type="InterPro" id="IPR012001">
    <property type="entry name" value="Thiamin_PyroP_enz_TPP-bd_dom"/>
</dbReference>
<dbReference type="Gene3D" id="3.40.50.1220">
    <property type="entry name" value="TPP-binding domain"/>
    <property type="match status" value="1"/>
</dbReference>